<dbReference type="Pfam" id="PF01369">
    <property type="entry name" value="Sec7"/>
    <property type="match status" value="1"/>
</dbReference>
<dbReference type="EMBL" id="AZGZ01000005">
    <property type="protein sequence ID" value="KZZ95009.1"/>
    <property type="molecule type" value="Genomic_DNA"/>
</dbReference>
<feature type="compositionally biased region" description="Low complexity" evidence="2">
    <location>
        <begin position="2345"/>
        <end position="2358"/>
    </location>
</feature>
<organism evidence="5 6">
    <name type="scientific">Ascosphaera apis ARSEF 7405</name>
    <dbReference type="NCBI Taxonomy" id="392613"/>
    <lineage>
        <taxon>Eukaryota</taxon>
        <taxon>Fungi</taxon>
        <taxon>Dikarya</taxon>
        <taxon>Ascomycota</taxon>
        <taxon>Pezizomycotina</taxon>
        <taxon>Eurotiomycetes</taxon>
        <taxon>Eurotiomycetidae</taxon>
        <taxon>Onygenales</taxon>
        <taxon>Ascosphaeraceae</taxon>
        <taxon>Ascosphaera</taxon>
    </lineage>
</organism>
<feature type="compositionally biased region" description="Low complexity" evidence="2">
    <location>
        <begin position="360"/>
        <end position="373"/>
    </location>
</feature>
<feature type="compositionally biased region" description="Polar residues" evidence="2">
    <location>
        <begin position="481"/>
        <end position="490"/>
    </location>
</feature>
<evidence type="ECO:0000256" key="2">
    <source>
        <dbReference type="SAM" id="MobiDB-lite"/>
    </source>
</evidence>
<dbReference type="Gene3D" id="2.30.29.30">
    <property type="entry name" value="Pleckstrin-homology domain (PH domain)/Phosphotyrosine-binding domain (PTB)"/>
    <property type="match status" value="1"/>
</dbReference>
<feature type="compositionally biased region" description="Polar residues" evidence="2">
    <location>
        <begin position="104"/>
        <end position="118"/>
    </location>
</feature>
<keyword evidence="1" id="KW-0175">Coiled coil</keyword>
<dbReference type="InterPro" id="IPR035999">
    <property type="entry name" value="Sec7_dom_sf"/>
</dbReference>
<evidence type="ECO:0000313" key="6">
    <source>
        <dbReference type="Proteomes" id="UP000242877"/>
    </source>
</evidence>
<proteinExistence type="predicted"/>
<feature type="compositionally biased region" description="Basic and acidic residues" evidence="2">
    <location>
        <begin position="1887"/>
        <end position="1904"/>
    </location>
</feature>
<feature type="domain" description="SEC7" evidence="4">
    <location>
        <begin position="1438"/>
        <end position="1609"/>
    </location>
</feature>
<dbReference type="InterPro" id="IPR023394">
    <property type="entry name" value="Sec7_C_sf"/>
</dbReference>
<dbReference type="PROSITE" id="PS50003">
    <property type="entry name" value="PH_DOMAIN"/>
    <property type="match status" value="1"/>
</dbReference>
<feature type="compositionally biased region" description="Basic and acidic residues" evidence="2">
    <location>
        <begin position="753"/>
        <end position="766"/>
    </location>
</feature>
<dbReference type="VEuPathDB" id="FungiDB:AAP_01497"/>
<dbReference type="InterPro" id="IPR001849">
    <property type="entry name" value="PH_domain"/>
</dbReference>
<feature type="compositionally biased region" description="Polar residues" evidence="2">
    <location>
        <begin position="2359"/>
        <end position="2369"/>
    </location>
</feature>
<feature type="region of interest" description="Disordered" evidence="2">
    <location>
        <begin position="1407"/>
        <end position="1466"/>
    </location>
</feature>
<feature type="compositionally biased region" description="Low complexity" evidence="2">
    <location>
        <begin position="1223"/>
        <end position="1241"/>
    </location>
</feature>
<reference evidence="5 6" key="1">
    <citation type="journal article" date="2016" name="Genome Biol. Evol.">
        <title>Divergent and convergent evolution of fungal pathogenicity.</title>
        <authorList>
            <person name="Shang Y."/>
            <person name="Xiao G."/>
            <person name="Zheng P."/>
            <person name="Cen K."/>
            <person name="Zhan S."/>
            <person name="Wang C."/>
        </authorList>
    </citation>
    <scope>NUCLEOTIDE SEQUENCE [LARGE SCALE GENOMIC DNA]</scope>
    <source>
        <strain evidence="5 6">ARSEF 7405</strain>
    </source>
</reference>
<feature type="compositionally biased region" description="Basic and acidic residues" evidence="2">
    <location>
        <begin position="2261"/>
        <end position="2274"/>
    </location>
</feature>
<dbReference type="SMART" id="SM00233">
    <property type="entry name" value="PH"/>
    <property type="match status" value="1"/>
</dbReference>
<feature type="compositionally biased region" description="Polar residues" evidence="2">
    <location>
        <begin position="511"/>
        <end position="523"/>
    </location>
</feature>
<feature type="compositionally biased region" description="Polar residues" evidence="2">
    <location>
        <begin position="2242"/>
        <end position="2255"/>
    </location>
</feature>
<feature type="compositionally biased region" description="Pro residues" evidence="2">
    <location>
        <begin position="652"/>
        <end position="661"/>
    </location>
</feature>
<feature type="region of interest" description="Disordered" evidence="2">
    <location>
        <begin position="2420"/>
        <end position="2452"/>
    </location>
</feature>
<feature type="coiled-coil region" evidence="1">
    <location>
        <begin position="1961"/>
        <end position="1995"/>
    </location>
</feature>
<dbReference type="Proteomes" id="UP000242877">
    <property type="component" value="Unassembled WGS sequence"/>
</dbReference>
<feature type="region of interest" description="Disordered" evidence="2">
    <location>
        <begin position="281"/>
        <end position="302"/>
    </location>
</feature>
<name>A0A168B9Z8_9EURO</name>
<feature type="compositionally biased region" description="Low complexity" evidence="2">
    <location>
        <begin position="25"/>
        <end position="37"/>
    </location>
</feature>
<feature type="compositionally biased region" description="Polar residues" evidence="2">
    <location>
        <begin position="740"/>
        <end position="752"/>
    </location>
</feature>
<feature type="compositionally biased region" description="Low complexity" evidence="2">
    <location>
        <begin position="993"/>
        <end position="1023"/>
    </location>
</feature>
<dbReference type="Pfam" id="PF00169">
    <property type="entry name" value="PH"/>
    <property type="match status" value="1"/>
</dbReference>
<feature type="compositionally biased region" description="Polar residues" evidence="2">
    <location>
        <begin position="776"/>
        <end position="794"/>
    </location>
</feature>
<dbReference type="SMART" id="SM00222">
    <property type="entry name" value="Sec7"/>
    <property type="match status" value="1"/>
</dbReference>
<feature type="compositionally biased region" description="Polar residues" evidence="2">
    <location>
        <begin position="853"/>
        <end position="868"/>
    </location>
</feature>
<keyword evidence="6" id="KW-1185">Reference proteome</keyword>
<accession>A0A168B9Z8</accession>
<comment type="caution">
    <text evidence="5">The sequence shown here is derived from an EMBL/GenBank/DDBJ whole genome shotgun (WGS) entry which is preliminary data.</text>
</comment>
<feature type="compositionally biased region" description="Low complexity" evidence="2">
    <location>
        <begin position="1066"/>
        <end position="1084"/>
    </location>
</feature>
<dbReference type="SUPFAM" id="SSF48425">
    <property type="entry name" value="Sec7 domain"/>
    <property type="match status" value="1"/>
</dbReference>
<dbReference type="PANTHER" id="PTHR10663">
    <property type="entry name" value="GUANYL-NUCLEOTIDE EXCHANGE FACTOR"/>
    <property type="match status" value="1"/>
</dbReference>
<feature type="compositionally biased region" description="Basic and acidic residues" evidence="2">
    <location>
        <begin position="797"/>
        <end position="815"/>
    </location>
</feature>
<feature type="compositionally biased region" description="Low complexity" evidence="2">
    <location>
        <begin position="491"/>
        <end position="510"/>
    </location>
</feature>
<feature type="compositionally biased region" description="Polar residues" evidence="2">
    <location>
        <begin position="2436"/>
        <end position="2448"/>
    </location>
</feature>
<feature type="region of interest" description="Disordered" evidence="2">
    <location>
        <begin position="2173"/>
        <end position="2193"/>
    </location>
</feature>
<dbReference type="FunFam" id="1.10.1000.11:FF:000002">
    <property type="entry name" value="Cytohesin 1"/>
    <property type="match status" value="1"/>
</dbReference>
<evidence type="ECO:0000256" key="1">
    <source>
        <dbReference type="SAM" id="Coils"/>
    </source>
</evidence>
<feature type="compositionally biased region" description="Basic and acidic residues" evidence="2">
    <location>
        <begin position="1301"/>
        <end position="1325"/>
    </location>
</feature>
<dbReference type="OrthoDB" id="430364at2759"/>
<feature type="compositionally biased region" description="Basic and acidic residues" evidence="2">
    <location>
        <begin position="892"/>
        <end position="927"/>
    </location>
</feature>
<feature type="compositionally biased region" description="Polar residues" evidence="2">
    <location>
        <begin position="1182"/>
        <end position="1212"/>
    </location>
</feature>
<feature type="compositionally biased region" description="Polar residues" evidence="2">
    <location>
        <begin position="1416"/>
        <end position="1449"/>
    </location>
</feature>
<feature type="region of interest" description="Disordered" evidence="2">
    <location>
        <begin position="2050"/>
        <end position="2160"/>
    </location>
</feature>
<feature type="compositionally biased region" description="Polar residues" evidence="2">
    <location>
        <begin position="2176"/>
        <end position="2193"/>
    </location>
</feature>
<evidence type="ECO:0000313" key="5">
    <source>
        <dbReference type="EMBL" id="KZZ95009.1"/>
    </source>
</evidence>
<sequence>MPWTSLFLGIGSNNHNNQTPSPHIQTQLQTQTEQQPTGHSPSLPAANEKPVLLNDYCYQESSPNPHPPAFAAATTAVAPAPAFGAGAGAGAANTASPLAPTPGHASTHNHSQTTTPVYSTAPGHCAQTHGDSDANGDDANETVDVFPKSGQVDCAPTLTSDLDDVDVGVDIQDDYDCDYDNVHAHAHAHVHDDPEELPFHFQFDELSLPNHPNGQHYASMEVNPAPTALSAMDHSLSATNENVDGRARLDLDPDGDRAQELKLNQGVADGLDEAQTARHTGGHEDLDADVPEPGHGYGHTHSHDLPHAHGAETVHQEQGTHHPLPIHYPPSLPLPRADATSDPCPSTPTATPCNLKQQRGTGITASTTTNTPTHGHDIHEQQERIDNDTRDNEVVTEDNQVNEHGHCATDDDVIPASSTSTPTAPGGAANTFTPPHPITTAPADATSTTMTMTTSTSTSTPLPLASDGTNRRDDASAVPAQHNSESSSHPASDSNTSTQQSATATPSKSTLSTSDAQDNTDTGDQIQEQELQDQHQPQQQQQQQQQQPQQSVPHRQPTPRKRRFSLMRFRHVSESHLSTVISSGSPSPAPENSNASPSSVSARPSSRAGSHDFTSAKSPAGTAAGGYRLGRKSEGDGVTGSSRPVPADADAPPVPPVPPLPAIQLSVPNGHMQPPPTIITTSPTAGADGAFHNDGRYYNNLNSLDDIQSQSQYSDSPAASNQQQQPSQSPTPSPAPISQWNFSAQWARFQQNRLREKEERERERAEQQAAHRKQRSTGSFDANAVLSSDGTWNSVVAEREEVIREREGNGEKETPRPLSRSRKLLSSSFNSMPSATIRGKSPRPPTASEWTGPGSQTVREAGSSSRHSFSIPFPFSKTRNGDNNHNINSAHSYREEPPFEPWTVDKGRSSSFDDRRRLSATNLHHEGDDDGLGQDTETLRHGPVVPGRLSTSSARSDRSRKIGGSKSFERERDNTLNVGRGSSIGQGLSHFFSSNNNNNNGNATATTSANADGTPVSTTSSSSPFKSNPFARFARKKRAKTLFPLPARVNGSGPPAPGFGGGGADGNSVPNSGVSSSAVSPESGTPVTGSPQQHASNGSGGILGNISLSLGKHKGRQLQSLSLDRSLEPVHGQTTESDGRLPSPPLTAEPSTLLEHASPMKGAPGAVVDLSRNGDSARVHTPSPTRQTGASETSAVQTPPATHQGQPSTSNGPVHPSVSALFRNDSNRSSGGSSKSVRSLRAPGNGPQHTSSSMNTDKSPAASVNRMSSRRMRSSTVGSVPIPWFGHGGEKHVHIATQTHPKSERTSAESEGRVHGIRYSDETRRYQSHQTQNSLGALSATTADSQQQAVSNANASSSSAVPTGNGSAPAQGPGGKSVVYNNGSTASRKSFGDFFHFSTRMRQNSEPMKFDGHALPSTNEQAHTHSASNAVGQPGTPSTNPSKPNSMSMSREAPLPPPAKEPDDTPATYLLKLESSVPRGSIATILSQSKDPFYAEALRKYMNGFSFFDDPIDMSLRKMLMEVELPKEAQEIDRVLDCFAQRYHDCNPGIFEAQDQAYFIAFSLLMLHTDVFNKNNKRKMQRQDYVRNTSGYKIADEILECFYDNISYTPFIRVEDDATLNTKSLTPSTSAQLRKKLFRVGSADHLSKSSKDPVDPYALILEGRLWTLRPNLKEVMELEDVYNYTSPGYKPDGTALHHAFHKSSILQIVSARSRPDAFRAPESIENPEDSHPGLVAIRVARVGLLWRKDPKKKRARSPWQEWGAVLTGSQLYFFRDVPWVKTLIAQYDNAQKLGRRHGVTFKPPLTDFKPDAIMSTEEAIVLQDASYKRHKHAFLLVRHGGLEEIFLANSETEMNEWMATINYAAAFRTMGVNMRGMIGGQFQGPFETERDRMQKEEDRKDRENGLLPEQSLEHDIDFERTAIGGETQSNASSAVLPTDKVLRRARRVDPCLVEEVSVARRELLSSRIREADQKLEEAQKSLEILLRNARHLQLLTPVHARARDNVLLAAGRISAKIKWARIDIWRTKCYRDILAVDLMDDERQSRSFERAKPLETVEKEEIAQEEERDEGRAAHSSRPSTAGRQNSRKERKRPGSRRSVSSLPVGTPLGRQAFGRRRSSASDQLEWAVKDPESNALALRRAASDSHRQSRHMDDRMHPSQPFVTLSHLKHAHAGSESNDLPQSQSHITSPTHNFMFPASRIRSHSPALPRVIDLQARTSVGKSKKPHRSIQKTLRDAHHTVLSSKPSRKASSGAHSHVSHKGDTDTDSEDKPALSRTPGSFTVHGKKASVVTFGATWDGISPEEGLKMRKPSNQASSQARKDPTSPVSTDDAEFVSAMGSPNPSYLSDLSRTSSSQSERPNNTITSLLTRDDGLSFINSHSRTPSRGMSDSELDTIRGRLQSPRIQELNLPLSLVAGFPPDSAKGATMPPEAQDETTPVGTPSSRPSSFPLIDATSLKRGSTIRLVRDDDDVDYGHCKFEPGPATKGDVADANDDSAIGTNTSEKLSLHTARESPCAPDVSQS</sequence>
<dbReference type="GO" id="GO:0032012">
    <property type="term" value="P:regulation of ARF protein signal transduction"/>
    <property type="evidence" value="ECO:0007669"/>
    <property type="project" value="InterPro"/>
</dbReference>
<dbReference type="GO" id="GO:0005085">
    <property type="term" value="F:guanyl-nucleotide exchange factor activity"/>
    <property type="evidence" value="ECO:0007669"/>
    <property type="project" value="InterPro"/>
</dbReference>
<feature type="region of interest" description="Disordered" evidence="2">
    <location>
        <begin position="2216"/>
        <end position="2282"/>
    </location>
</feature>
<feature type="compositionally biased region" description="Low complexity" evidence="2">
    <location>
        <begin position="1345"/>
        <end position="1361"/>
    </location>
</feature>
<feature type="compositionally biased region" description="Basic and acidic residues" evidence="2">
    <location>
        <begin position="374"/>
        <end position="393"/>
    </location>
</feature>
<feature type="region of interest" description="Disordered" evidence="2">
    <location>
        <begin position="337"/>
        <end position="559"/>
    </location>
</feature>
<feature type="compositionally biased region" description="Polar residues" evidence="2">
    <location>
        <begin position="11"/>
        <end position="24"/>
    </location>
</feature>
<dbReference type="Gene3D" id="1.10.1000.11">
    <property type="entry name" value="Arf Nucleotide-binding Site Opener,domain 2"/>
    <property type="match status" value="1"/>
</dbReference>
<feature type="region of interest" description="Disordered" evidence="2">
    <location>
        <begin position="2299"/>
        <end position="2369"/>
    </location>
</feature>
<feature type="region of interest" description="Disordered" evidence="2">
    <location>
        <begin position="11"/>
        <end position="49"/>
    </location>
</feature>
<protein>
    <submittedName>
        <fullName evidence="5">Guanyl-nucleotide exchange factor</fullName>
    </submittedName>
</protein>
<dbReference type="InterPro" id="IPR000904">
    <property type="entry name" value="Sec7_dom"/>
</dbReference>
<dbReference type="CDD" id="cd00171">
    <property type="entry name" value="Sec7"/>
    <property type="match status" value="1"/>
</dbReference>
<feature type="domain" description="PH" evidence="3">
    <location>
        <begin position="1738"/>
        <end position="1866"/>
    </location>
</feature>
<feature type="compositionally biased region" description="Low complexity" evidence="2">
    <location>
        <begin position="582"/>
        <end position="608"/>
    </location>
</feature>
<evidence type="ECO:0000259" key="3">
    <source>
        <dbReference type="PROSITE" id="PS50003"/>
    </source>
</evidence>
<feature type="compositionally biased region" description="Polar residues" evidence="2">
    <location>
        <begin position="877"/>
        <end position="891"/>
    </location>
</feature>
<dbReference type="PROSITE" id="PS50190">
    <property type="entry name" value="SEC7"/>
    <property type="match status" value="1"/>
</dbReference>
<dbReference type="SUPFAM" id="SSF50729">
    <property type="entry name" value="PH domain-like"/>
    <property type="match status" value="1"/>
</dbReference>
<feature type="compositionally biased region" description="Basic and acidic residues" evidence="2">
    <location>
        <begin position="2050"/>
        <end position="2062"/>
    </location>
</feature>
<feature type="compositionally biased region" description="Low complexity" evidence="2">
    <location>
        <begin position="439"/>
        <end position="467"/>
    </location>
</feature>
<feature type="region of interest" description="Disordered" evidence="2">
    <location>
        <begin position="1881"/>
        <end position="1904"/>
    </location>
</feature>
<dbReference type="InterPro" id="IPR011993">
    <property type="entry name" value="PH-like_dom_sf"/>
</dbReference>
<feature type="compositionally biased region" description="Polar residues" evidence="2">
    <location>
        <begin position="1328"/>
        <end position="1344"/>
    </location>
</feature>
<feature type="compositionally biased region" description="Polar residues" evidence="2">
    <location>
        <begin position="1247"/>
        <end position="1258"/>
    </location>
</feature>
<feature type="compositionally biased region" description="Low complexity" evidence="2">
    <location>
        <begin position="703"/>
        <end position="728"/>
    </location>
</feature>
<dbReference type="PANTHER" id="PTHR10663:SF405">
    <property type="entry name" value="ARF GUANINE NUCLEOTIDE EXCHANGE FACTOR SYT1"/>
    <property type="match status" value="1"/>
</dbReference>
<feature type="compositionally biased region" description="Polar residues" evidence="2">
    <location>
        <begin position="343"/>
        <end position="359"/>
    </location>
</feature>
<gene>
    <name evidence="5" type="ORF">AAP_01497</name>
</gene>
<feature type="region of interest" description="Disordered" evidence="2">
    <location>
        <begin position="86"/>
        <end position="140"/>
    </location>
</feature>
<feature type="compositionally biased region" description="Basic and acidic residues" evidence="2">
    <location>
        <begin position="2142"/>
        <end position="2158"/>
    </location>
</feature>
<feature type="compositionally biased region" description="Low complexity" evidence="2">
    <location>
        <begin position="524"/>
        <end position="550"/>
    </location>
</feature>
<feature type="region of interest" description="Disordered" evidence="2">
    <location>
        <begin position="2473"/>
        <end position="2524"/>
    </location>
</feature>
<feature type="compositionally biased region" description="Polar residues" evidence="2">
    <location>
        <begin position="1085"/>
        <end position="1095"/>
    </location>
</feature>
<feature type="compositionally biased region" description="Low complexity" evidence="2">
    <location>
        <begin position="86"/>
        <end position="98"/>
    </location>
</feature>
<evidence type="ECO:0000259" key="4">
    <source>
        <dbReference type="PROSITE" id="PS50190"/>
    </source>
</evidence>
<feature type="region of interest" description="Disordered" evidence="2">
    <location>
        <begin position="575"/>
        <end position="1381"/>
    </location>
</feature>